<organism evidence="1 2">
    <name type="scientific">Paramecium sonneborni</name>
    <dbReference type="NCBI Taxonomy" id="65129"/>
    <lineage>
        <taxon>Eukaryota</taxon>
        <taxon>Sar</taxon>
        <taxon>Alveolata</taxon>
        <taxon>Ciliophora</taxon>
        <taxon>Intramacronucleata</taxon>
        <taxon>Oligohymenophorea</taxon>
        <taxon>Peniculida</taxon>
        <taxon>Parameciidae</taxon>
        <taxon>Paramecium</taxon>
    </lineage>
</organism>
<accession>A0A8S1REK3</accession>
<proteinExistence type="predicted"/>
<evidence type="ECO:0000313" key="1">
    <source>
        <dbReference type="EMBL" id="CAD8126418.1"/>
    </source>
</evidence>
<comment type="caution">
    <text evidence="1">The sequence shown here is derived from an EMBL/GenBank/DDBJ whole genome shotgun (WGS) entry which is preliminary data.</text>
</comment>
<dbReference type="EMBL" id="CAJJDN010000167">
    <property type="protein sequence ID" value="CAD8126418.1"/>
    <property type="molecule type" value="Genomic_DNA"/>
</dbReference>
<evidence type="ECO:0000313" key="2">
    <source>
        <dbReference type="Proteomes" id="UP000692954"/>
    </source>
</evidence>
<name>A0A8S1REK3_9CILI</name>
<sequence>MNHHQKLSNQNKRHVIINKLNIYDFHINQMNSNNIQIQLLNKLLHLNQQINKMSLKNKSHQTKNRFHLILLYYKQFQFCTQNIMTIQYMFFHRNTINETWIRNI</sequence>
<keyword evidence="2" id="KW-1185">Reference proteome</keyword>
<gene>
    <name evidence="1" type="ORF">PSON_ATCC_30995.1.T1670054</name>
</gene>
<reference evidence="1" key="1">
    <citation type="submission" date="2021-01" db="EMBL/GenBank/DDBJ databases">
        <authorList>
            <consortium name="Genoscope - CEA"/>
            <person name="William W."/>
        </authorList>
    </citation>
    <scope>NUCLEOTIDE SEQUENCE</scope>
</reference>
<protein>
    <submittedName>
        <fullName evidence="1">Uncharacterized protein</fullName>
    </submittedName>
</protein>
<dbReference type="Proteomes" id="UP000692954">
    <property type="component" value="Unassembled WGS sequence"/>
</dbReference>
<dbReference type="AlphaFoldDB" id="A0A8S1REK3"/>